<dbReference type="EMBL" id="JBHULR010000001">
    <property type="protein sequence ID" value="MFD2546211.1"/>
    <property type="molecule type" value="Genomic_DNA"/>
</dbReference>
<dbReference type="Proteomes" id="UP001597545">
    <property type="component" value="Unassembled WGS sequence"/>
</dbReference>
<reference evidence="2" key="1">
    <citation type="journal article" date="2019" name="Int. J. Syst. Evol. Microbiol.">
        <title>The Global Catalogue of Microorganisms (GCM) 10K type strain sequencing project: providing services to taxonomists for standard genome sequencing and annotation.</title>
        <authorList>
            <consortium name="The Broad Institute Genomics Platform"/>
            <consortium name="The Broad Institute Genome Sequencing Center for Infectious Disease"/>
            <person name="Wu L."/>
            <person name="Ma J."/>
        </authorList>
    </citation>
    <scope>NUCLEOTIDE SEQUENCE [LARGE SCALE GENOMIC DNA]</scope>
    <source>
        <strain evidence="2">KCTC 42662</strain>
    </source>
</reference>
<dbReference type="RefSeq" id="WP_380899779.1">
    <property type="nucleotide sequence ID" value="NZ_JBHUEG010000002.1"/>
</dbReference>
<evidence type="ECO:0000313" key="1">
    <source>
        <dbReference type="EMBL" id="MFD2546211.1"/>
    </source>
</evidence>
<organism evidence="1 2">
    <name type="scientific">Sphingobacterium suaedae</name>
    <dbReference type="NCBI Taxonomy" id="1686402"/>
    <lineage>
        <taxon>Bacteria</taxon>
        <taxon>Pseudomonadati</taxon>
        <taxon>Bacteroidota</taxon>
        <taxon>Sphingobacteriia</taxon>
        <taxon>Sphingobacteriales</taxon>
        <taxon>Sphingobacteriaceae</taxon>
        <taxon>Sphingobacterium</taxon>
    </lineage>
</organism>
<gene>
    <name evidence="1" type="ORF">ACFSR5_00985</name>
</gene>
<comment type="caution">
    <text evidence="1">The sequence shown here is derived from an EMBL/GenBank/DDBJ whole genome shotgun (WGS) entry which is preliminary data.</text>
</comment>
<sequence>MQGIFLASVGHGHVDLLAAPVAGIPISNTPDVFGVATADIALLLMLRYPEKPSFGRTKFQTDNGEISNSPKIWG</sequence>
<proteinExistence type="predicted"/>
<dbReference type="SUPFAM" id="SSF52283">
    <property type="entry name" value="Formate/glycerate dehydrogenase catalytic domain-like"/>
    <property type="match status" value="1"/>
</dbReference>
<accession>A0ABW5KBQ2</accession>
<name>A0ABW5KBQ2_9SPHI</name>
<evidence type="ECO:0000313" key="2">
    <source>
        <dbReference type="Proteomes" id="UP001597545"/>
    </source>
</evidence>
<dbReference type="Gene3D" id="3.40.50.720">
    <property type="entry name" value="NAD(P)-binding Rossmann-like Domain"/>
    <property type="match status" value="1"/>
</dbReference>
<keyword evidence="2" id="KW-1185">Reference proteome</keyword>
<protein>
    <submittedName>
        <fullName evidence="1">Uncharacterized protein</fullName>
    </submittedName>
</protein>